<protein>
    <recommendedName>
        <fullName evidence="4">Hyaluronan/mRNA-binding protein domain-containing protein</fullName>
    </recommendedName>
</protein>
<feature type="compositionally biased region" description="Basic and acidic residues" evidence="3">
    <location>
        <begin position="255"/>
        <end position="268"/>
    </location>
</feature>
<feature type="domain" description="Hyaluronan/mRNA-binding protein" evidence="4">
    <location>
        <begin position="181"/>
        <end position="290"/>
    </location>
</feature>
<proteinExistence type="inferred from homology"/>
<feature type="compositionally biased region" description="Acidic residues" evidence="3">
    <location>
        <begin position="309"/>
        <end position="322"/>
    </location>
</feature>
<keyword evidence="6" id="KW-1185">Reference proteome</keyword>
<dbReference type="Pfam" id="PF04774">
    <property type="entry name" value="HABP4_PAI-RBP1"/>
    <property type="match status" value="1"/>
</dbReference>
<dbReference type="EMBL" id="JACVVK020000196">
    <property type="protein sequence ID" value="KAK7485299.1"/>
    <property type="molecule type" value="Genomic_DNA"/>
</dbReference>
<dbReference type="Proteomes" id="UP001519460">
    <property type="component" value="Unassembled WGS sequence"/>
</dbReference>
<dbReference type="Pfam" id="PF16174">
    <property type="entry name" value="IHABP4_N"/>
    <property type="match status" value="1"/>
</dbReference>
<organism evidence="5 6">
    <name type="scientific">Batillaria attramentaria</name>
    <dbReference type="NCBI Taxonomy" id="370345"/>
    <lineage>
        <taxon>Eukaryota</taxon>
        <taxon>Metazoa</taxon>
        <taxon>Spiralia</taxon>
        <taxon>Lophotrochozoa</taxon>
        <taxon>Mollusca</taxon>
        <taxon>Gastropoda</taxon>
        <taxon>Caenogastropoda</taxon>
        <taxon>Sorbeoconcha</taxon>
        <taxon>Cerithioidea</taxon>
        <taxon>Batillariidae</taxon>
        <taxon>Batillaria</taxon>
    </lineage>
</organism>
<name>A0ABD0KDR8_9CAEN</name>
<dbReference type="GO" id="GO:0006417">
    <property type="term" value="P:regulation of translation"/>
    <property type="evidence" value="ECO:0007669"/>
    <property type="project" value="UniProtKB-KW"/>
</dbReference>
<dbReference type="InterPro" id="IPR006861">
    <property type="entry name" value="HABP4_PAIRBP1-bd"/>
</dbReference>
<dbReference type="InterPro" id="IPR032381">
    <property type="entry name" value="IHABP4_N"/>
</dbReference>
<comment type="caution">
    <text evidence="5">The sequence shown here is derived from an EMBL/GenBank/DDBJ whole genome shotgun (WGS) entry which is preliminary data.</text>
</comment>
<feature type="compositionally biased region" description="Basic residues" evidence="3">
    <location>
        <begin position="151"/>
        <end position="161"/>
    </location>
</feature>
<feature type="compositionally biased region" description="Basic residues" evidence="3">
    <location>
        <begin position="345"/>
        <end position="354"/>
    </location>
</feature>
<feature type="compositionally biased region" description="Basic and acidic residues" evidence="3">
    <location>
        <begin position="27"/>
        <end position="44"/>
    </location>
</feature>
<evidence type="ECO:0000313" key="6">
    <source>
        <dbReference type="Proteomes" id="UP001519460"/>
    </source>
</evidence>
<accession>A0ABD0KDR8</accession>
<evidence type="ECO:0000256" key="2">
    <source>
        <dbReference type="ARBA" id="ARBA00035118"/>
    </source>
</evidence>
<evidence type="ECO:0000256" key="1">
    <source>
        <dbReference type="ARBA" id="ARBA00022845"/>
    </source>
</evidence>
<keyword evidence="1" id="KW-0810">Translation regulation</keyword>
<dbReference type="Gene3D" id="6.10.140.1040">
    <property type="match status" value="1"/>
</dbReference>
<evidence type="ECO:0000313" key="5">
    <source>
        <dbReference type="EMBL" id="KAK7485299.1"/>
    </source>
</evidence>
<feature type="compositionally biased region" description="Gly residues" evidence="3">
    <location>
        <begin position="355"/>
        <end position="372"/>
    </location>
</feature>
<evidence type="ECO:0000259" key="4">
    <source>
        <dbReference type="SMART" id="SM01233"/>
    </source>
</evidence>
<dbReference type="InterPro" id="IPR039764">
    <property type="entry name" value="HABP4/SERBP1-like"/>
</dbReference>
<feature type="compositionally biased region" description="Basic and acidic residues" evidence="3">
    <location>
        <begin position="179"/>
        <end position="205"/>
    </location>
</feature>
<evidence type="ECO:0000256" key="3">
    <source>
        <dbReference type="SAM" id="MobiDB-lite"/>
    </source>
</evidence>
<feature type="compositionally biased region" description="Basic and acidic residues" evidence="3">
    <location>
        <begin position="59"/>
        <end position="150"/>
    </location>
</feature>
<gene>
    <name evidence="5" type="ORF">BaRGS_00023398</name>
</gene>
<feature type="region of interest" description="Disordered" evidence="3">
    <location>
        <begin position="27"/>
        <end position="268"/>
    </location>
</feature>
<reference evidence="5 6" key="1">
    <citation type="journal article" date="2023" name="Sci. Data">
        <title>Genome assembly of the Korean intertidal mud-creeper Batillaria attramentaria.</title>
        <authorList>
            <person name="Patra A.K."/>
            <person name="Ho P.T."/>
            <person name="Jun S."/>
            <person name="Lee S.J."/>
            <person name="Kim Y."/>
            <person name="Won Y.J."/>
        </authorList>
    </citation>
    <scope>NUCLEOTIDE SEQUENCE [LARGE SCALE GENOMIC DNA]</scope>
    <source>
        <strain evidence="5">Wonlab-2016</strain>
    </source>
</reference>
<dbReference type="PANTHER" id="PTHR12299">
    <property type="entry name" value="HYALURONIC ACID-BINDING PROTEIN 4"/>
    <property type="match status" value="1"/>
</dbReference>
<feature type="region of interest" description="Disordered" evidence="3">
    <location>
        <begin position="281"/>
        <end position="409"/>
    </location>
</feature>
<dbReference type="PANTHER" id="PTHR12299:SF17">
    <property type="entry name" value="AT19571P-RELATED"/>
    <property type="match status" value="1"/>
</dbReference>
<dbReference type="SMART" id="SM01233">
    <property type="entry name" value="HABP4_PAI-RBP1"/>
    <property type="match status" value="1"/>
</dbReference>
<sequence>MDLQYGIAVTNKYALFIDEDEDPLEILRQKEEEAKNQKKDDKKTTKSKQSKKTAVAAEAKPKQIEQPAAKKDEKVSQPRQNERGGGRGGRGRELRENDGSRPPRRQSARDNRDFKGDENVPPEFRDRGEGGVRRDRGDRERGEGGFERGRGRGGGRGRGRGGRGGPRPDSARGGFGASGERRRDFDRHSGTDRTGVKPVDKREGSGAHNWGSYRDEIEDQSQPATNPADESGEWATQPVENAENADLNESGESGQAKEEEAKEMTLDEWKALEEQRRVKASFNIRKAGEGVDNTQWKKGTAYKKKHEEGSEEEESEEEEEEEDRHGHKKQIVTDIRITFADQPRRGGRGGRRGGRAPGGRGGPRGGGRGFGGGDRDGDRPNRGRGGGPREVAPRFDDETDFPSLVKSEA</sequence>
<comment type="similarity">
    <text evidence="2">Belongs to the SERBP1-HABP4 family.</text>
</comment>
<dbReference type="AlphaFoldDB" id="A0ABD0KDR8"/>